<dbReference type="SMART" id="SM01117">
    <property type="entry name" value="Cyt-b5"/>
    <property type="match status" value="1"/>
</dbReference>
<dbReference type="GO" id="GO:0020037">
    <property type="term" value="F:heme binding"/>
    <property type="evidence" value="ECO:0000318"/>
    <property type="project" value="GO_Central"/>
</dbReference>
<dbReference type="PaxDb" id="35128-Thaps262148"/>
<dbReference type="GeneID" id="7453357"/>
<gene>
    <name evidence="3" type="ORF">THAPSDRAFT_262148</name>
    <name evidence="2" type="ORF">THAPSDRAFT_262149</name>
</gene>
<protein>
    <recommendedName>
        <fullName evidence="1">Cytochrome b5 heme-binding domain-containing protein</fullName>
    </recommendedName>
</protein>
<dbReference type="Pfam" id="PF00173">
    <property type="entry name" value="Cyt-b5"/>
    <property type="match status" value="1"/>
</dbReference>
<feature type="non-terminal residue" evidence="3">
    <location>
        <position position="62"/>
    </location>
</feature>
<dbReference type="GO" id="GO:0016020">
    <property type="term" value="C:membrane"/>
    <property type="evidence" value="ECO:0000318"/>
    <property type="project" value="GO_Central"/>
</dbReference>
<dbReference type="InterPro" id="IPR001199">
    <property type="entry name" value="Cyt_B5-like_heme/steroid-bd"/>
</dbReference>
<sequence>QTGENWVVVHGTIYDVKDLIYRHPGGVDGIVDFLGKDASKVFPQQLYQPHLLQFLRVGCIVG</sequence>
<evidence type="ECO:0000313" key="3">
    <source>
        <dbReference type="EMBL" id="EED93302.1"/>
    </source>
</evidence>
<evidence type="ECO:0000313" key="2">
    <source>
        <dbReference type="EMBL" id="EED92835.1"/>
    </source>
</evidence>
<dbReference type="AlphaFoldDB" id="B8BZ77"/>
<dbReference type="RefSeq" id="XP_002289765.1">
    <property type="nucleotide sequence ID" value="XM_002289729.1"/>
</dbReference>
<dbReference type="InterPro" id="IPR036400">
    <property type="entry name" value="Cyt_B5-like_heme/steroid_sf"/>
</dbReference>
<keyword evidence="4" id="KW-1185">Reference proteome</keyword>
<reference evidence="3 4" key="2">
    <citation type="journal article" date="2008" name="Nature">
        <title>The Phaeodactylum genome reveals the evolutionary history of diatom genomes.</title>
        <authorList>
            <person name="Bowler C."/>
            <person name="Allen A.E."/>
            <person name="Badger J.H."/>
            <person name="Grimwood J."/>
            <person name="Jabbari K."/>
            <person name="Kuo A."/>
            <person name="Maheswari U."/>
            <person name="Martens C."/>
            <person name="Maumus F."/>
            <person name="Otillar R.P."/>
            <person name="Rayko E."/>
            <person name="Salamov A."/>
            <person name="Vandepoele K."/>
            <person name="Beszteri B."/>
            <person name="Gruber A."/>
            <person name="Heijde M."/>
            <person name="Katinka M."/>
            <person name="Mock T."/>
            <person name="Valentin K."/>
            <person name="Verret F."/>
            <person name="Berges J.A."/>
            <person name="Brownlee C."/>
            <person name="Cadoret J.P."/>
            <person name="Chiovitti A."/>
            <person name="Choi C.J."/>
            <person name="Coesel S."/>
            <person name="De Martino A."/>
            <person name="Detter J.C."/>
            <person name="Durkin C."/>
            <person name="Falciatore A."/>
            <person name="Fournet J."/>
            <person name="Haruta M."/>
            <person name="Huysman M.J."/>
            <person name="Jenkins B.D."/>
            <person name="Jiroutova K."/>
            <person name="Jorgensen R.E."/>
            <person name="Joubert Y."/>
            <person name="Kaplan A."/>
            <person name="Kroger N."/>
            <person name="Kroth P.G."/>
            <person name="La Roche J."/>
            <person name="Lindquist E."/>
            <person name="Lommer M."/>
            <person name="Martin-Jezequel V."/>
            <person name="Lopez P.J."/>
            <person name="Lucas S."/>
            <person name="Mangogna M."/>
            <person name="McGinnis K."/>
            <person name="Medlin L.K."/>
            <person name="Montsant A."/>
            <person name="Oudot-Le Secq M.P."/>
            <person name="Napoli C."/>
            <person name="Obornik M."/>
            <person name="Parker M.S."/>
            <person name="Petit J.L."/>
            <person name="Porcel B.M."/>
            <person name="Poulsen N."/>
            <person name="Robison M."/>
            <person name="Rychlewski L."/>
            <person name="Rynearson T.A."/>
            <person name="Schmutz J."/>
            <person name="Shapiro H."/>
            <person name="Siaut M."/>
            <person name="Stanley M."/>
            <person name="Sussman M.R."/>
            <person name="Taylor A.R."/>
            <person name="Vardi A."/>
            <person name="von Dassow P."/>
            <person name="Vyverman W."/>
            <person name="Willis A."/>
            <person name="Wyrwicz L.S."/>
            <person name="Rokhsar D.S."/>
            <person name="Weissenbach J."/>
            <person name="Armbrust E.V."/>
            <person name="Green B.R."/>
            <person name="Van de Peer Y."/>
            <person name="Grigoriev I.V."/>
        </authorList>
    </citation>
    <scope>NUCLEOTIDE SEQUENCE [LARGE SCALE GENOMIC DNA]</scope>
    <source>
        <strain evidence="3">CCMP1335</strain>
    </source>
</reference>
<evidence type="ECO:0000313" key="4">
    <source>
        <dbReference type="Proteomes" id="UP000001449"/>
    </source>
</evidence>
<dbReference type="EMBL" id="CM000641">
    <property type="protein sequence ID" value="EED93302.1"/>
    <property type="molecule type" value="Genomic_DNA"/>
</dbReference>
<dbReference type="SUPFAM" id="SSF55856">
    <property type="entry name" value="Cytochrome b5-like heme/steroid binding domain"/>
    <property type="match status" value="1"/>
</dbReference>
<dbReference type="Proteomes" id="UP000001449">
    <property type="component" value="Chromosome 4"/>
</dbReference>
<organism evidence="3 4">
    <name type="scientific">Thalassiosira pseudonana</name>
    <name type="common">Marine diatom</name>
    <name type="synonym">Cyclotella nana</name>
    <dbReference type="NCBI Taxonomy" id="35128"/>
    <lineage>
        <taxon>Eukaryota</taxon>
        <taxon>Sar</taxon>
        <taxon>Stramenopiles</taxon>
        <taxon>Ochrophyta</taxon>
        <taxon>Bacillariophyta</taxon>
        <taxon>Coscinodiscophyceae</taxon>
        <taxon>Thalassiosirophycidae</taxon>
        <taxon>Thalassiosirales</taxon>
        <taxon>Thalassiosiraceae</taxon>
        <taxon>Thalassiosira</taxon>
    </lineage>
</organism>
<evidence type="ECO:0000259" key="1">
    <source>
        <dbReference type="PROSITE" id="PS50255"/>
    </source>
</evidence>
<reference evidence="3" key="3">
    <citation type="submission" date="2008-09" db="EMBL/GenBank/DDBJ databases">
        <authorList>
            <consortium name="Diatom Consortium"/>
            <person name="Grigoriev I."/>
            <person name="Grimwood J."/>
            <person name="Kuo A."/>
            <person name="Otillar R.P."/>
            <person name="Salamov A."/>
            <person name="Detter J.C."/>
            <person name="Schmutz J."/>
            <person name="Lindquist E."/>
            <person name="Shapiro H."/>
            <person name="Lucas S."/>
            <person name="Glavina del Rio T."/>
            <person name="Bruce D."/>
            <person name="Pitluck S."/>
            <person name="Rokhsar D."/>
            <person name="Armbrust V."/>
        </authorList>
    </citation>
    <scope>GENOME REANNOTATION</scope>
    <source>
        <strain evidence="3">CCMP1335</strain>
    </source>
</reference>
<name>B8BZ77_THAPS</name>
<dbReference type="RefSeq" id="XP_002289298.1">
    <property type="nucleotide sequence ID" value="XM_002289262.1"/>
</dbReference>
<dbReference type="EMBL" id="CM000641">
    <property type="protein sequence ID" value="EED92835.1"/>
    <property type="molecule type" value="Genomic_DNA"/>
</dbReference>
<reference evidence="3 4" key="1">
    <citation type="journal article" date="2004" name="Science">
        <title>The genome of the diatom Thalassiosira pseudonana: ecology, evolution, and metabolism.</title>
        <authorList>
            <person name="Armbrust E.V."/>
            <person name="Berges J.A."/>
            <person name="Bowler C."/>
            <person name="Green B.R."/>
            <person name="Martinez D."/>
            <person name="Putnam N.H."/>
            <person name="Zhou S."/>
            <person name="Allen A.E."/>
            <person name="Apt K.E."/>
            <person name="Bechner M."/>
            <person name="Brzezinski M.A."/>
            <person name="Chaal B.K."/>
            <person name="Chiovitti A."/>
            <person name="Davis A.K."/>
            <person name="Demarest M.S."/>
            <person name="Detter J.C."/>
            <person name="Glavina T."/>
            <person name="Goodstein D."/>
            <person name="Hadi M.Z."/>
            <person name="Hellsten U."/>
            <person name="Hildebrand M."/>
            <person name="Jenkins B.D."/>
            <person name="Jurka J."/>
            <person name="Kapitonov V.V."/>
            <person name="Kroger N."/>
            <person name="Lau W.W."/>
            <person name="Lane T.W."/>
            <person name="Larimer F.W."/>
            <person name="Lippmeier J.C."/>
            <person name="Lucas S."/>
            <person name="Medina M."/>
            <person name="Montsant A."/>
            <person name="Obornik M."/>
            <person name="Parker M.S."/>
            <person name="Palenik B."/>
            <person name="Pazour G.J."/>
            <person name="Richardson P.M."/>
            <person name="Rynearson T.A."/>
            <person name="Saito M.A."/>
            <person name="Schwartz D.C."/>
            <person name="Thamatrakoln K."/>
            <person name="Valentin K."/>
            <person name="Vardi A."/>
            <person name="Wilkerson F.P."/>
            <person name="Rokhsar D.S."/>
        </authorList>
    </citation>
    <scope>NUCLEOTIDE SEQUENCE [LARGE SCALE GENOMIC DNA]</scope>
    <source>
        <strain evidence="3">CCMP1335</strain>
    </source>
</reference>
<dbReference type="KEGG" id="tps:THAPSDRAFT_262149"/>
<dbReference type="HOGENOM" id="CLU_2911275_0_0_1"/>
<dbReference type="KEGG" id="tps:THAPSDRAFT_262148"/>
<dbReference type="PROSITE" id="PS50255">
    <property type="entry name" value="CYTOCHROME_B5_2"/>
    <property type="match status" value="1"/>
</dbReference>
<feature type="domain" description="Cytochrome b5 heme-binding" evidence="1">
    <location>
        <begin position="1"/>
        <end position="62"/>
    </location>
</feature>
<feature type="non-terminal residue" evidence="3">
    <location>
        <position position="1"/>
    </location>
</feature>
<dbReference type="Gene3D" id="3.10.120.10">
    <property type="entry name" value="Cytochrome b5-like heme/steroid binding domain"/>
    <property type="match status" value="1"/>
</dbReference>
<dbReference type="GeneID" id="7453358"/>
<proteinExistence type="predicted"/>
<accession>B8BZ77</accession>